<evidence type="ECO:0000256" key="3">
    <source>
        <dbReference type="ARBA" id="ARBA00022448"/>
    </source>
</evidence>
<dbReference type="InterPro" id="IPR050291">
    <property type="entry name" value="CDF_Transporter"/>
</dbReference>
<accession>A0A9Q9CT75</accession>
<feature type="domain" description="Cation efflux protein transmembrane" evidence="8">
    <location>
        <begin position="14"/>
        <end position="203"/>
    </location>
</feature>
<dbReference type="SUPFAM" id="SSF161111">
    <property type="entry name" value="Cation efflux protein transmembrane domain-like"/>
    <property type="match status" value="1"/>
</dbReference>
<dbReference type="Pfam" id="PF16916">
    <property type="entry name" value="ZT_dimer"/>
    <property type="match status" value="1"/>
</dbReference>
<evidence type="ECO:0000259" key="8">
    <source>
        <dbReference type="Pfam" id="PF01545"/>
    </source>
</evidence>
<organism evidence="10 11">
    <name type="scientific">Turicibacter bilis</name>
    <dbReference type="NCBI Taxonomy" id="2735723"/>
    <lineage>
        <taxon>Bacteria</taxon>
        <taxon>Bacillati</taxon>
        <taxon>Bacillota</taxon>
        <taxon>Erysipelotrichia</taxon>
        <taxon>Erysipelotrichales</taxon>
        <taxon>Turicibacteraceae</taxon>
        <taxon>Turicibacter</taxon>
    </lineage>
</organism>
<evidence type="ECO:0000313" key="11">
    <source>
        <dbReference type="Proteomes" id="UP001058072"/>
    </source>
</evidence>
<evidence type="ECO:0000256" key="6">
    <source>
        <dbReference type="ARBA" id="ARBA00023136"/>
    </source>
</evidence>
<dbReference type="SUPFAM" id="SSF160240">
    <property type="entry name" value="Cation efflux protein cytoplasmic domain-like"/>
    <property type="match status" value="1"/>
</dbReference>
<dbReference type="GO" id="GO:0016020">
    <property type="term" value="C:membrane"/>
    <property type="evidence" value="ECO:0007669"/>
    <property type="project" value="UniProtKB-SubCell"/>
</dbReference>
<evidence type="ECO:0000256" key="2">
    <source>
        <dbReference type="ARBA" id="ARBA00008114"/>
    </source>
</evidence>
<dbReference type="Gene3D" id="3.30.70.1350">
    <property type="entry name" value="Cation efflux protein, cytoplasmic domain"/>
    <property type="match status" value="1"/>
</dbReference>
<dbReference type="Proteomes" id="UP001058072">
    <property type="component" value="Chromosome"/>
</dbReference>
<feature type="transmembrane region" description="Helical" evidence="7">
    <location>
        <begin position="82"/>
        <end position="103"/>
    </location>
</feature>
<dbReference type="PANTHER" id="PTHR43840:SF15">
    <property type="entry name" value="MITOCHONDRIAL METAL TRANSPORTER 1-RELATED"/>
    <property type="match status" value="1"/>
</dbReference>
<dbReference type="NCBIfam" id="TIGR01297">
    <property type="entry name" value="CDF"/>
    <property type="match status" value="1"/>
</dbReference>
<dbReference type="AlphaFoldDB" id="A0A9Q9CT75"/>
<dbReference type="PANTHER" id="PTHR43840">
    <property type="entry name" value="MITOCHONDRIAL METAL TRANSPORTER 1-RELATED"/>
    <property type="match status" value="1"/>
</dbReference>
<dbReference type="InterPro" id="IPR002524">
    <property type="entry name" value="Cation_efflux"/>
</dbReference>
<feature type="transmembrane region" description="Helical" evidence="7">
    <location>
        <begin position="12"/>
        <end position="34"/>
    </location>
</feature>
<keyword evidence="3" id="KW-0813">Transport</keyword>
<dbReference type="InterPro" id="IPR027470">
    <property type="entry name" value="Cation_efflux_CTD"/>
</dbReference>
<comment type="similarity">
    <text evidence="2">Belongs to the cation diffusion facilitator (CDF) transporter (TC 2.A.4) family.</text>
</comment>
<sequence length="304" mass="33480">MTHSTREQIGNRTILITVVMNIFLSLIKLLAGFIGHSTSMISDGVHSLSDVISSIGVFIGLRISQKPADIDHPYGHEKFEAVLSKILAFILFLTGLSIGYSAIETIVSSSYIIPKMMTIWAALLSIGVKEWMYHYTIRQAKKIESTALAADAWHHRSDSLSSIGALIGIIGARLGFPILDPLAALVITLIILKVAIEIFVEATNQVIDKAASPELVNEIIQQIQSVNGVLAIDSLKTRVHSNRIYVDLEISVEATLSLIEAHTIAEAVHYQLEQNIHKIKHCTVHVNPLKLPSDPPCKYHHPHE</sequence>
<dbReference type="Pfam" id="PF01545">
    <property type="entry name" value="Cation_efflux"/>
    <property type="match status" value="1"/>
</dbReference>
<dbReference type="EMBL" id="CP071250">
    <property type="protein sequence ID" value="UUF09577.1"/>
    <property type="molecule type" value="Genomic_DNA"/>
</dbReference>
<dbReference type="FunFam" id="1.20.1510.10:FF:000006">
    <property type="entry name" value="Divalent cation efflux transporter"/>
    <property type="match status" value="1"/>
</dbReference>
<gene>
    <name evidence="10" type="ORF">J0J70_06445</name>
</gene>
<feature type="transmembrane region" description="Helical" evidence="7">
    <location>
        <begin position="109"/>
        <end position="128"/>
    </location>
</feature>
<feature type="domain" description="Cation efflux protein cytoplasmic" evidence="9">
    <location>
        <begin position="212"/>
        <end position="288"/>
    </location>
</feature>
<dbReference type="InterPro" id="IPR058533">
    <property type="entry name" value="Cation_efflux_TM"/>
</dbReference>
<evidence type="ECO:0000256" key="4">
    <source>
        <dbReference type="ARBA" id="ARBA00022692"/>
    </source>
</evidence>
<evidence type="ECO:0000256" key="5">
    <source>
        <dbReference type="ARBA" id="ARBA00022989"/>
    </source>
</evidence>
<evidence type="ECO:0000313" key="10">
    <source>
        <dbReference type="EMBL" id="UUF09577.1"/>
    </source>
</evidence>
<dbReference type="Gene3D" id="1.20.1510.10">
    <property type="entry name" value="Cation efflux protein transmembrane domain"/>
    <property type="match status" value="1"/>
</dbReference>
<protein>
    <submittedName>
        <fullName evidence="10">Cation transporter</fullName>
    </submittedName>
</protein>
<feature type="transmembrane region" description="Helical" evidence="7">
    <location>
        <begin position="182"/>
        <end position="200"/>
    </location>
</feature>
<dbReference type="GO" id="GO:0008324">
    <property type="term" value="F:monoatomic cation transmembrane transporter activity"/>
    <property type="evidence" value="ECO:0007669"/>
    <property type="project" value="InterPro"/>
</dbReference>
<proteinExistence type="inferred from homology"/>
<keyword evidence="6 7" id="KW-0472">Membrane</keyword>
<dbReference type="InterPro" id="IPR036837">
    <property type="entry name" value="Cation_efflux_CTD_sf"/>
</dbReference>
<dbReference type="RefSeq" id="WP_055244093.1">
    <property type="nucleotide sequence ID" value="NZ_CP071250.1"/>
</dbReference>
<reference evidence="10" key="1">
    <citation type="submission" date="2021-03" db="EMBL/GenBank/DDBJ databases">
        <title>Comparative Genomics and Metabolomics in the genus Turicibacter.</title>
        <authorList>
            <person name="Maki J."/>
            <person name="Looft T."/>
        </authorList>
    </citation>
    <scope>NUCLEOTIDE SEQUENCE</scope>
    <source>
        <strain evidence="10">ISU324</strain>
    </source>
</reference>
<dbReference type="InterPro" id="IPR027469">
    <property type="entry name" value="Cation_efflux_TMD_sf"/>
</dbReference>
<keyword evidence="5 7" id="KW-1133">Transmembrane helix</keyword>
<keyword evidence="4 7" id="KW-0812">Transmembrane</keyword>
<evidence type="ECO:0000256" key="7">
    <source>
        <dbReference type="SAM" id="Phobius"/>
    </source>
</evidence>
<comment type="subcellular location">
    <subcellularLocation>
        <location evidence="1">Membrane</location>
        <topology evidence="1">Multi-pass membrane protein</topology>
    </subcellularLocation>
</comment>
<evidence type="ECO:0000256" key="1">
    <source>
        <dbReference type="ARBA" id="ARBA00004141"/>
    </source>
</evidence>
<name>A0A9Q9CT75_9FIRM</name>
<evidence type="ECO:0000259" key="9">
    <source>
        <dbReference type="Pfam" id="PF16916"/>
    </source>
</evidence>